<dbReference type="Proteomes" id="UP001642464">
    <property type="component" value="Unassembled WGS sequence"/>
</dbReference>
<feature type="compositionally biased region" description="Low complexity" evidence="1">
    <location>
        <begin position="986"/>
        <end position="1025"/>
    </location>
</feature>
<feature type="domain" description="DUF305" evidence="2">
    <location>
        <begin position="1064"/>
        <end position="1215"/>
    </location>
</feature>
<sequence length="1361" mass="148844">MSLQFSSSVPEAVTVDQLTGRPLVKSSVPEAPRINDARREEVENQFRKLRQSVLIWEVVGGAREGGLVVREGHSLTSTGIRPQLRCGSLVRELADKGERICYQLLQGNGPSAGWVSIKVKKTEMLASISKKPSKEGEVQLLIRRLAMLPLPLQKVLNFPVLSCKQITEYIYEPRVGLLDRNAKENDTYWLQAALNTKPSLSWEAGVPGFFPHDAVLRSMLQDPQLSPVRRCFPGPEGKYMPSMDPVTGLMPDTVNVIYFIENVEKDLRTTTLRGAVRFGAQATQSMSRGEPEEDGEFAPGVHGGAEAMLLADAAVYFARLTWRSNAMLKKISCQFSKPCPCFETLEISVNLGLEEESAYNFGGLTAKVNLKLDKQLISFAEVALVSFPSKPMRLPADLPPRCALAPPGVDWVPAELAQSRLPKVGKATPYTHDEYMAAAFERPRMAWPSSCAAVEEVGREELERQRGRRKHVRANRPVRQEGDMRNDLCFPGGLTPAAISFEKYFEKALDGIRFEGTLKLGPQSTEALFLTPDGQSVLDGSMSLVAHPGMALAALDDHLAHLPRCDGREKTSITWKLEMEAHGLLPIGQELSFECFCPFAQTGPVGNVASGTIRYEDQALVGAWTDFDPLVRGESSRGIRIRPRLRGRNSCVSRRWDLSAVTQRKDPPGTMTRPPDIFGGHESGDVWMFPWAKPRPMVNGVSCGQRFAHPSDALQVPDLEDYWGAHRIVTCDAPVFWVNFSLSGNTKRYLDISAGTLHPASSFSSDRLWDLRVDALVLAPGLPQLDPSTLEIDLPAEVGSFGQLLQSPEDVSTCAHRETQLAVQVRQGLCGYFDNFGAWGVWSSVLLDRHVEVSGDGLVAFWLRGGTTGKFWVMLGTAGPEQEDLIGTQLIPKASCDCGAVDPLRPGDAFSGHMDFWELWTPSGEGLPLVRSCAGGATRDSYCRLESTTTSTESTTTTTTTTAASTTAEGSSTTSTTRPDTTENMGSTVSGSTTSTSAPESTTSSTSSSTSTSTTSTSTSTTSTLSMDGMGCGHIDCPFRRGQMAAMARMQRAMDIEYSCDPGIDFVRGMIPHHQGAVEMCNVLDGAQLWSEVGMVHFCNHVYLAQTWEVQGMRRWLQEHHVPEEQACRSNGCNTSCQEARAYQAANEKMHEAMAINYTCKVEQDFVQAMMPHHQGAVDMCAILLTSTEDEYLLGLCRNITRLQRAELAWMQDWLTYKAVPIGASCSPSVVRADDYCADLMPITDVCHDLGGDRICDCSGLLDSCSTTISARGRRFAVSMVCQESCGLCEEQKSATDIVVDLLRLVPITQAPTSAPSTTESSAESTISTRRPSVAVASSAGTWVRFSWLSAWPWLALVLGC</sequence>
<dbReference type="GO" id="GO:0003746">
    <property type="term" value="F:translation elongation factor activity"/>
    <property type="evidence" value="ECO:0007669"/>
    <property type="project" value="UniProtKB-KW"/>
</dbReference>
<name>A0ABP0HDW1_9DINO</name>
<proteinExistence type="predicted"/>
<keyword evidence="4" id="KW-1185">Reference proteome</keyword>
<dbReference type="InterPro" id="IPR012347">
    <property type="entry name" value="Ferritin-like"/>
</dbReference>
<dbReference type="PANTHER" id="PTHR36933">
    <property type="entry name" value="SLL0788 PROTEIN"/>
    <property type="match status" value="1"/>
</dbReference>
<dbReference type="InterPro" id="IPR005183">
    <property type="entry name" value="DUF305_CopM-like"/>
</dbReference>
<organism evidence="3 4">
    <name type="scientific">Durusdinium trenchii</name>
    <dbReference type="NCBI Taxonomy" id="1381693"/>
    <lineage>
        <taxon>Eukaryota</taxon>
        <taxon>Sar</taxon>
        <taxon>Alveolata</taxon>
        <taxon>Dinophyceae</taxon>
        <taxon>Suessiales</taxon>
        <taxon>Symbiodiniaceae</taxon>
        <taxon>Durusdinium</taxon>
    </lineage>
</organism>
<dbReference type="Gene3D" id="1.20.1260.10">
    <property type="match status" value="1"/>
</dbReference>
<feature type="region of interest" description="Disordered" evidence="1">
    <location>
        <begin position="944"/>
        <end position="1025"/>
    </location>
</feature>
<keyword evidence="3" id="KW-0648">Protein biosynthesis</keyword>
<dbReference type="Pfam" id="PF03713">
    <property type="entry name" value="DUF305"/>
    <property type="match status" value="1"/>
</dbReference>
<gene>
    <name evidence="3" type="ORF">SCF082_LOCUS1375</name>
</gene>
<keyword evidence="3" id="KW-0251">Elongation factor</keyword>
<evidence type="ECO:0000259" key="2">
    <source>
        <dbReference type="Pfam" id="PF03713"/>
    </source>
</evidence>
<evidence type="ECO:0000313" key="4">
    <source>
        <dbReference type="Proteomes" id="UP001642464"/>
    </source>
</evidence>
<evidence type="ECO:0000256" key="1">
    <source>
        <dbReference type="SAM" id="MobiDB-lite"/>
    </source>
</evidence>
<dbReference type="PANTHER" id="PTHR36933:SF1">
    <property type="entry name" value="SLL0788 PROTEIN"/>
    <property type="match status" value="1"/>
</dbReference>
<accession>A0ABP0HDW1</accession>
<reference evidence="3 4" key="1">
    <citation type="submission" date="2024-02" db="EMBL/GenBank/DDBJ databases">
        <authorList>
            <person name="Chen Y."/>
            <person name="Shah S."/>
            <person name="Dougan E. K."/>
            <person name="Thang M."/>
            <person name="Chan C."/>
        </authorList>
    </citation>
    <scope>NUCLEOTIDE SEQUENCE [LARGE SCALE GENOMIC DNA]</scope>
</reference>
<protein>
    <submittedName>
        <fullName evidence="3">Elongation factor 2</fullName>
    </submittedName>
</protein>
<dbReference type="EMBL" id="CAXAMM010000669">
    <property type="protein sequence ID" value="CAK8988409.1"/>
    <property type="molecule type" value="Genomic_DNA"/>
</dbReference>
<evidence type="ECO:0000313" key="3">
    <source>
        <dbReference type="EMBL" id="CAK8988409.1"/>
    </source>
</evidence>
<comment type="caution">
    <text evidence="3">The sequence shown here is derived from an EMBL/GenBank/DDBJ whole genome shotgun (WGS) entry which is preliminary data.</text>
</comment>
<feature type="compositionally biased region" description="Low complexity" evidence="1">
    <location>
        <begin position="946"/>
        <end position="979"/>
    </location>
</feature>